<evidence type="ECO:0000256" key="1">
    <source>
        <dbReference type="SAM" id="MobiDB-lite"/>
    </source>
</evidence>
<name>A0A1I7VPL7_LOALO</name>
<accession>A0A1I7VPL7</accession>
<evidence type="ECO:0000313" key="2">
    <source>
        <dbReference type="Proteomes" id="UP000095285"/>
    </source>
</evidence>
<evidence type="ECO:0000313" key="3">
    <source>
        <dbReference type="WBParaSite" id="EN70_4886"/>
    </source>
</evidence>
<dbReference type="AlphaFoldDB" id="A0A1I7VPL7"/>
<proteinExistence type="predicted"/>
<feature type="region of interest" description="Disordered" evidence="1">
    <location>
        <begin position="34"/>
        <end position="58"/>
    </location>
</feature>
<dbReference type="Proteomes" id="UP000095285">
    <property type="component" value="Unassembled WGS sequence"/>
</dbReference>
<dbReference type="WBParaSite" id="EN70_4886">
    <property type="protein sequence ID" value="EN70_4886"/>
    <property type="gene ID" value="EN70_4886"/>
</dbReference>
<sequence length="100" mass="11714">MVGRLLPTRTSNNRRLLWMDVAKRNIQSRRLQAIPSPNQRRFPKIQQQSDNHHHQQIPGELSWGFGGRRVQWRLVPVKCPVRDRGGFHYVHPGKDDVCEA</sequence>
<organism evidence="2 3">
    <name type="scientific">Loa loa</name>
    <name type="common">Eye worm</name>
    <name type="synonym">Filaria loa</name>
    <dbReference type="NCBI Taxonomy" id="7209"/>
    <lineage>
        <taxon>Eukaryota</taxon>
        <taxon>Metazoa</taxon>
        <taxon>Ecdysozoa</taxon>
        <taxon>Nematoda</taxon>
        <taxon>Chromadorea</taxon>
        <taxon>Rhabditida</taxon>
        <taxon>Spirurina</taxon>
        <taxon>Spiruromorpha</taxon>
        <taxon>Filarioidea</taxon>
        <taxon>Onchocercidae</taxon>
        <taxon>Loa</taxon>
    </lineage>
</organism>
<feature type="compositionally biased region" description="Polar residues" evidence="1">
    <location>
        <begin position="35"/>
        <end position="49"/>
    </location>
</feature>
<protein>
    <submittedName>
        <fullName evidence="3">Uncharacterized protein</fullName>
    </submittedName>
</protein>
<keyword evidence="2" id="KW-1185">Reference proteome</keyword>
<reference evidence="3" key="2">
    <citation type="submission" date="2016-11" db="UniProtKB">
        <authorList>
            <consortium name="WormBaseParasite"/>
        </authorList>
    </citation>
    <scope>IDENTIFICATION</scope>
</reference>
<reference evidence="2" key="1">
    <citation type="submission" date="2012-04" db="EMBL/GenBank/DDBJ databases">
        <title>The Genome Sequence of Loa loa.</title>
        <authorList>
            <consortium name="The Broad Institute Genome Sequencing Platform"/>
            <consortium name="Broad Institute Genome Sequencing Center for Infectious Disease"/>
            <person name="Nutman T.B."/>
            <person name="Fink D.L."/>
            <person name="Russ C."/>
            <person name="Young S."/>
            <person name="Zeng Q."/>
            <person name="Gargeya S."/>
            <person name="Alvarado L."/>
            <person name="Berlin A."/>
            <person name="Chapman S.B."/>
            <person name="Chen Z."/>
            <person name="Freedman E."/>
            <person name="Gellesch M."/>
            <person name="Goldberg J."/>
            <person name="Griggs A."/>
            <person name="Gujja S."/>
            <person name="Heilman E.R."/>
            <person name="Heiman D."/>
            <person name="Howarth C."/>
            <person name="Mehta T."/>
            <person name="Neiman D."/>
            <person name="Pearson M."/>
            <person name="Roberts A."/>
            <person name="Saif S."/>
            <person name="Shea T."/>
            <person name="Shenoy N."/>
            <person name="Sisk P."/>
            <person name="Stolte C."/>
            <person name="Sykes S."/>
            <person name="White J."/>
            <person name="Yandava C."/>
            <person name="Haas B."/>
            <person name="Henn M.R."/>
            <person name="Nusbaum C."/>
            <person name="Birren B."/>
        </authorList>
    </citation>
    <scope>NUCLEOTIDE SEQUENCE [LARGE SCALE GENOMIC DNA]</scope>
</reference>